<evidence type="ECO:0000256" key="3">
    <source>
        <dbReference type="SAM" id="MobiDB-lite"/>
    </source>
</evidence>
<dbReference type="InterPro" id="IPR016024">
    <property type="entry name" value="ARM-type_fold"/>
</dbReference>
<comment type="caution">
    <text evidence="4">The sequence shown here is derived from an EMBL/GenBank/DDBJ whole genome shotgun (WGS) entry which is preliminary data.</text>
</comment>
<accession>A0AAD8QSX4</accession>
<sequence length="403" mass="43973">MDMWQMVDKYRAEVVDSSSDEESNQLTRTMATAAASILHKVEGHLRLHKDYFHRTNPVFPKKLFRRRYRMSRDLFMVNLWGVRYYDPYFHCRPDAIGPPVGSTWQANQFHFTKNPKFLIFVSNTCPPQFPTYKPPREEHRFGGGGDHGRARRDGRRQPGGAEGGDGVAVAGDAGDEGDAAATLHAAPARGAPADAAVRGQVNAAAAMVNLSLEAEKKVRIVRSGAVSPLVDVLRVGHPEARDHAAGAIYSLAVEDENRAAIVVHDAILPLLELFASGSARHRARREDGMALYHISLAGMNRSKIARTPGVVRTLLATAEARDRGSAEADADAAALRNIRSDRVQLLAGGRVGDLLTGAVLEKNRWEPREHRGAWPRPAEGARVMGGSVDCRWRGRTGAGGASM</sequence>
<dbReference type="PROSITE" id="PS50176">
    <property type="entry name" value="ARM_REPEAT"/>
    <property type="match status" value="1"/>
</dbReference>
<proteinExistence type="predicted"/>
<dbReference type="Proteomes" id="UP001231189">
    <property type="component" value="Unassembled WGS sequence"/>
</dbReference>
<evidence type="ECO:0000313" key="5">
    <source>
        <dbReference type="Proteomes" id="UP001231189"/>
    </source>
</evidence>
<protein>
    <submittedName>
        <fullName evidence="4">Uncharacterized protein</fullName>
    </submittedName>
</protein>
<dbReference type="EMBL" id="JAUUTY010000007">
    <property type="protein sequence ID" value="KAK1607795.1"/>
    <property type="molecule type" value="Genomic_DNA"/>
</dbReference>
<organism evidence="4 5">
    <name type="scientific">Lolium multiflorum</name>
    <name type="common">Italian ryegrass</name>
    <name type="synonym">Lolium perenne subsp. multiflorum</name>
    <dbReference type="NCBI Taxonomy" id="4521"/>
    <lineage>
        <taxon>Eukaryota</taxon>
        <taxon>Viridiplantae</taxon>
        <taxon>Streptophyta</taxon>
        <taxon>Embryophyta</taxon>
        <taxon>Tracheophyta</taxon>
        <taxon>Spermatophyta</taxon>
        <taxon>Magnoliopsida</taxon>
        <taxon>Liliopsida</taxon>
        <taxon>Poales</taxon>
        <taxon>Poaceae</taxon>
        <taxon>BOP clade</taxon>
        <taxon>Pooideae</taxon>
        <taxon>Poodae</taxon>
        <taxon>Poeae</taxon>
        <taxon>Poeae Chloroplast Group 2 (Poeae type)</taxon>
        <taxon>Loliodinae</taxon>
        <taxon>Loliinae</taxon>
        <taxon>Lolium</taxon>
    </lineage>
</organism>
<dbReference type="InterPro" id="IPR011989">
    <property type="entry name" value="ARM-like"/>
</dbReference>
<feature type="repeat" description="ARM" evidence="2">
    <location>
        <begin position="224"/>
        <end position="266"/>
    </location>
</feature>
<dbReference type="PANTHER" id="PTHR23315:SF339">
    <property type="entry name" value="U-BOX DOMAIN-CONTAINING PROTEIN 40"/>
    <property type="match status" value="1"/>
</dbReference>
<evidence type="ECO:0000313" key="4">
    <source>
        <dbReference type="EMBL" id="KAK1607795.1"/>
    </source>
</evidence>
<dbReference type="AlphaFoldDB" id="A0AAD8QSX4"/>
<name>A0AAD8QSX4_LOLMU</name>
<reference evidence="4" key="1">
    <citation type="submission" date="2023-07" db="EMBL/GenBank/DDBJ databases">
        <title>A chromosome-level genome assembly of Lolium multiflorum.</title>
        <authorList>
            <person name="Chen Y."/>
            <person name="Copetti D."/>
            <person name="Kolliker R."/>
            <person name="Studer B."/>
        </authorList>
    </citation>
    <scope>NUCLEOTIDE SEQUENCE</scope>
    <source>
        <strain evidence="4">02402/16</strain>
        <tissue evidence="4">Leaf</tissue>
    </source>
</reference>
<dbReference type="InterPro" id="IPR000225">
    <property type="entry name" value="Armadillo"/>
</dbReference>
<keyword evidence="5" id="KW-1185">Reference proteome</keyword>
<feature type="region of interest" description="Disordered" evidence="3">
    <location>
        <begin position="129"/>
        <end position="174"/>
    </location>
</feature>
<keyword evidence="1" id="KW-0833">Ubl conjugation pathway</keyword>
<evidence type="ECO:0000256" key="1">
    <source>
        <dbReference type="ARBA" id="ARBA00022786"/>
    </source>
</evidence>
<gene>
    <name evidence="4" type="ORF">QYE76_031468</name>
</gene>
<dbReference type="SUPFAM" id="SSF48371">
    <property type="entry name" value="ARM repeat"/>
    <property type="match status" value="1"/>
</dbReference>
<dbReference type="Gene3D" id="1.25.10.10">
    <property type="entry name" value="Leucine-rich Repeat Variant"/>
    <property type="match status" value="1"/>
</dbReference>
<dbReference type="PANTHER" id="PTHR23315">
    <property type="entry name" value="U BOX DOMAIN-CONTAINING"/>
    <property type="match status" value="1"/>
</dbReference>
<evidence type="ECO:0000256" key="2">
    <source>
        <dbReference type="PROSITE-ProRule" id="PRU00259"/>
    </source>
</evidence>